<dbReference type="Gene3D" id="1.20.910.10">
    <property type="entry name" value="Heme oxygenase-like"/>
    <property type="match status" value="1"/>
</dbReference>
<gene>
    <name evidence="1" type="ORF">QI031_11940</name>
</gene>
<accession>A0AAJ6NWX3</accession>
<dbReference type="EMBL" id="CP124543">
    <property type="protein sequence ID" value="WGV28132.1"/>
    <property type="molecule type" value="Genomic_DNA"/>
</dbReference>
<proteinExistence type="predicted"/>
<organism evidence="1 2">
    <name type="scientific">Halotia branconii CENA392</name>
    <dbReference type="NCBI Taxonomy" id="1539056"/>
    <lineage>
        <taxon>Bacteria</taxon>
        <taxon>Bacillati</taxon>
        <taxon>Cyanobacteriota</taxon>
        <taxon>Cyanophyceae</taxon>
        <taxon>Nostocales</taxon>
        <taxon>Nodulariaceae</taxon>
        <taxon>Halotia</taxon>
    </lineage>
</organism>
<name>A0AAJ6NWX3_9CYAN</name>
<dbReference type="RefSeq" id="WP_281485364.1">
    <property type="nucleotide sequence ID" value="NZ_CP124543.1"/>
</dbReference>
<protein>
    <submittedName>
        <fullName evidence="1">Uncharacterized protein</fullName>
    </submittedName>
</protein>
<keyword evidence="2" id="KW-1185">Reference proteome</keyword>
<dbReference type="InterPro" id="IPR016084">
    <property type="entry name" value="Haem_Oase-like_multi-hlx"/>
</dbReference>
<dbReference type="AlphaFoldDB" id="A0AAJ6NWX3"/>
<evidence type="ECO:0000313" key="2">
    <source>
        <dbReference type="Proteomes" id="UP001223520"/>
    </source>
</evidence>
<sequence>MKDVLIQIENKKQEFSQLPLFDFMQNKSIDPRQRLAWSPCAAPFVMGFGELNKYFLRAEPTDDPIQKLINKHTYEDDHHWLWFLEDLKNLEVDKSMKFSDALRFLWSEETKNARWLNYQLYRYTLQATPIQKLIVIEVTEATGNVMFSTAAKVGKEIKEITQKECRYFADFHLAVETGHMAGSSTDIGQFIKDITLPEQTRQEAFKLVDKLFTVFTKFTDDLLVYANTHKVNYPLKIG</sequence>
<reference evidence="1 2" key="1">
    <citation type="journal article" date="2023" name="Limnol Oceanogr Lett">
        <title>Environmental adaptations by the intertidal Antarctic cyanobacterium Halotia branconii CENA392 as revealed using long-read genome sequencing.</title>
        <authorList>
            <person name="Dextro R.B."/>
            <person name="Delbaje E."/>
            <person name="Freitas P.N.N."/>
            <person name="Geraldes V."/>
            <person name="Pinto E."/>
            <person name="Long P.F."/>
            <person name="Fiore M.F."/>
        </authorList>
    </citation>
    <scope>NUCLEOTIDE SEQUENCE [LARGE SCALE GENOMIC DNA]</scope>
    <source>
        <strain evidence="1 2">CENA392</strain>
    </source>
</reference>
<evidence type="ECO:0000313" key="1">
    <source>
        <dbReference type="EMBL" id="WGV28132.1"/>
    </source>
</evidence>
<dbReference type="KEGG" id="hbq:QI031_11940"/>
<dbReference type="Proteomes" id="UP001223520">
    <property type="component" value="Chromosome"/>
</dbReference>